<accession>A0A6A6DS39</accession>
<sequence>MLSTSTNYLVDKVTRGFKGLEGKFINMAAQEPWDDIVPVECKKQAGDDTLSDWVPSNHPDKIVKLWRLQSPRHRSTLISLLEFYDISGWESWGFEDRLVLDSDSESDDIGKEDVTLPTAVANYPSIALRALTIRLGVNFERMEKRMLEWEDDQKRKRKEVAIQKRKQEVINRGLGCRTADDRTTTAPGKLRKIDSRSTSYEQPTRLPRRDLVGHSKSDEPRLSPESGTKLLWNAGSSGGETQRVSRDAPGCKAASEGSTVPFTEETG</sequence>
<reference evidence="2" key="1">
    <citation type="journal article" date="2020" name="Stud. Mycol.">
        <title>101 Dothideomycetes genomes: a test case for predicting lifestyles and emergence of pathogens.</title>
        <authorList>
            <person name="Haridas S."/>
            <person name="Albert R."/>
            <person name="Binder M."/>
            <person name="Bloem J."/>
            <person name="Labutti K."/>
            <person name="Salamov A."/>
            <person name="Andreopoulos B."/>
            <person name="Baker S."/>
            <person name="Barry K."/>
            <person name="Bills G."/>
            <person name="Bluhm B."/>
            <person name="Cannon C."/>
            <person name="Castanera R."/>
            <person name="Culley D."/>
            <person name="Daum C."/>
            <person name="Ezra D."/>
            <person name="Gonzalez J."/>
            <person name="Henrissat B."/>
            <person name="Kuo A."/>
            <person name="Liang C."/>
            <person name="Lipzen A."/>
            <person name="Lutzoni F."/>
            <person name="Magnuson J."/>
            <person name="Mondo S."/>
            <person name="Nolan M."/>
            <person name="Ohm R."/>
            <person name="Pangilinan J."/>
            <person name="Park H.-J."/>
            <person name="Ramirez L."/>
            <person name="Alfaro M."/>
            <person name="Sun H."/>
            <person name="Tritt A."/>
            <person name="Yoshinaga Y."/>
            <person name="Zwiers L.-H."/>
            <person name="Turgeon B."/>
            <person name="Goodwin S."/>
            <person name="Spatafora J."/>
            <person name="Crous P."/>
            <person name="Grigoriev I."/>
        </authorList>
    </citation>
    <scope>NUCLEOTIDE SEQUENCE</scope>
    <source>
        <strain evidence="2">CBS 207.26</strain>
    </source>
</reference>
<evidence type="ECO:0000313" key="2">
    <source>
        <dbReference type="EMBL" id="KAF2181202.1"/>
    </source>
</evidence>
<evidence type="ECO:0000256" key="1">
    <source>
        <dbReference type="SAM" id="MobiDB-lite"/>
    </source>
</evidence>
<dbReference type="AlphaFoldDB" id="A0A6A6DS39"/>
<dbReference type="EMBL" id="ML994653">
    <property type="protein sequence ID" value="KAF2181202.1"/>
    <property type="molecule type" value="Genomic_DNA"/>
</dbReference>
<feature type="compositionally biased region" description="Basic and acidic residues" evidence="1">
    <location>
        <begin position="207"/>
        <end position="222"/>
    </location>
</feature>
<protein>
    <submittedName>
        <fullName evidence="2">Uncharacterized protein</fullName>
    </submittedName>
</protein>
<organism evidence="2 3">
    <name type="scientific">Zopfia rhizophila CBS 207.26</name>
    <dbReference type="NCBI Taxonomy" id="1314779"/>
    <lineage>
        <taxon>Eukaryota</taxon>
        <taxon>Fungi</taxon>
        <taxon>Dikarya</taxon>
        <taxon>Ascomycota</taxon>
        <taxon>Pezizomycotina</taxon>
        <taxon>Dothideomycetes</taxon>
        <taxon>Dothideomycetes incertae sedis</taxon>
        <taxon>Zopfiaceae</taxon>
        <taxon>Zopfia</taxon>
    </lineage>
</organism>
<evidence type="ECO:0000313" key="3">
    <source>
        <dbReference type="Proteomes" id="UP000800200"/>
    </source>
</evidence>
<feature type="region of interest" description="Disordered" evidence="1">
    <location>
        <begin position="173"/>
        <end position="267"/>
    </location>
</feature>
<dbReference type="OrthoDB" id="4833301at2759"/>
<name>A0A6A6DS39_9PEZI</name>
<keyword evidence="3" id="KW-1185">Reference proteome</keyword>
<proteinExistence type="predicted"/>
<dbReference type="Proteomes" id="UP000800200">
    <property type="component" value="Unassembled WGS sequence"/>
</dbReference>
<gene>
    <name evidence="2" type="ORF">K469DRAFT_713699</name>
</gene>